<evidence type="ECO:0000256" key="1">
    <source>
        <dbReference type="PROSITE-ProRule" id="PRU00339"/>
    </source>
</evidence>
<proteinExistence type="predicted"/>
<keyword evidence="1" id="KW-0802">TPR repeat</keyword>
<dbReference type="InterPro" id="IPR011990">
    <property type="entry name" value="TPR-like_helical_dom_sf"/>
</dbReference>
<feature type="repeat" description="TPR" evidence="1">
    <location>
        <begin position="54"/>
        <end position="87"/>
    </location>
</feature>
<comment type="caution">
    <text evidence="3">The sequence shown here is derived from an EMBL/GenBank/DDBJ whole genome shotgun (WGS) entry which is preliminary data.</text>
</comment>
<name>A0ABS5Y2C3_9CYAN</name>
<dbReference type="PROSITE" id="PS50005">
    <property type="entry name" value="TPR"/>
    <property type="match status" value="1"/>
</dbReference>
<evidence type="ECO:0000259" key="2">
    <source>
        <dbReference type="Pfam" id="PF12770"/>
    </source>
</evidence>
<evidence type="ECO:0000313" key="4">
    <source>
        <dbReference type="Proteomes" id="UP001196661"/>
    </source>
</evidence>
<dbReference type="SMART" id="SM00028">
    <property type="entry name" value="TPR"/>
    <property type="match status" value="7"/>
</dbReference>
<dbReference type="SUPFAM" id="SSF48452">
    <property type="entry name" value="TPR-like"/>
    <property type="match status" value="3"/>
</dbReference>
<organism evidence="3 4">
    <name type="scientific">Leptothoe kymatousa TAU-MAC 1615</name>
    <dbReference type="NCBI Taxonomy" id="2364775"/>
    <lineage>
        <taxon>Bacteria</taxon>
        <taxon>Bacillati</taxon>
        <taxon>Cyanobacteriota</taxon>
        <taxon>Cyanophyceae</taxon>
        <taxon>Nodosilineales</taxon>
        <taxon>Cymatolegaceae</taxon>
        <taxon>Leptothoe</taxon>
        <taxon>Leptothoe kymatousa</taxon>
    </lineage>
</organism>
<protein>
    <submittedName>
        <fullName evidence="3">CHAT domain-containing protein</fullName>
    </submittedName>
</protein>
<keyword evidence="4" id="KW-1185">Reference proteome</keyword>
<dbReference type="EMBL" id="JADOER010000004">
    <property type="protein sequence ID" value="MBT9311653.1"/>
    <property type="molecule type" value="Genomic_DNA"/>
</dbReference>
<dbReference type="Pfam" id="PF13424">
    <property type="entry name" value="TPR_12"/>
    <property type="match status" value="2"/>
</dbReference>
<accession>A0ABS5Y2C3</accession>
<evidence type="ECO:0000313" key="3">
    <source>
        <dbReference type="EMBL" id="MBT9311653.1"/>
    </source>
</evidence>
<dbReference type="RefSeq" id="WP_215617528.1">
    <property type="nucleotide sequence ID" value="NZ_JADOER010000004.1"/>
</dbReference>
<dbReference type="PANTHER" id="PTHR10098">
    <property type="entry name" value="RAPSYN-RELATED"/>
    <property type="match status" value="1"/>
</dbReference>
<dbReference type="Proteomes" id="UP001196661">
    <property type="component" value="Unassembled WGS sequence"/>
</dbReference>
<dbReference type="InterPro" id="IPR024983">
    <property type="entry name" value="CHAT_dom"/>
</dbReference>
<dbReference type="Pfam" id="PF12770">
    <property type="entry name" value="CHAT"/>
    <property type="match status" value="1"/>
</dbReference>
<reference evidence="3 4" key="1">
    <citation type="journal article" date="2021" name="Mar. Drugs">
        <title>Genome Reduction and Secondary Metabolism of the Marine Sponge-Associated Cyanobacterium Leptothoe.</title>
        <authorList>
            <person name="Konstantinou D."/>
            <person name="Popin R.V."/>
            <person name="Fewer D.P."/>
            <person name="Sivonen K."/>
            <person name="Gkelis S."/>
        </authorList>
    </citation>
    <scope>NUCLEOTIDE SEQUENCE [LARGE SCALE GENOMIC DNA]</scope>
    <source>
        <strain evidence="3 4">TAU-MAC 1615</strain>
    </source>
</reference>
<dbReference type="PANTHER" id="PTHR10098:SF112">
    <property type="entry name" value="SLR0380 PROTEIN"/>
    <property type="match status" value="1"/>
</dbReference>
<feature type="domain" description="CHAT" evidence="2">
    <location>
        <begin position="552"/>
        <end position="823"/>
    </location>
</feature>
<sequence length="826" mass="92725">MITVRPTVASQHSPDQLWLEGHHAYKTGQLQQASQRWQQAAQLYSQQQQSTETALSLSYLALSYQELGQWQQAEKTIQRSLQLIEENETPAPVIAQVLNTYGSIQLALGQPEAALNTWQEATAVYQQIDDQVGALGSRLNQAQAMQTLGFYRRAKTLLDDLIESVEQQSDRQLKATALRSLGSVLQVTGSLEQSQQLLERSLAITQSLEQPNETVKTLLALANTLRAQQKSEEALQIYEQIMPLADQEADRMTAQLNLLSLLVELDQWPSARTIMADLSQQLPNLEPSRAAIYKRVNFVESALKFNRDKSSAISAVSMHHLADLLAEGAHQAQTLNDSRAESLALGELGQLYITTQQWDNARQVTQTAIKLAKSSHAKDIGYRWQWQLGKIYHQQHKEQRAISTYSEAIDTLSTVRADLLATNSELQFSIREKVEPLYRELVSLLLKPGNDDQASIKQARNLIEDLQLVELENYFRSACIEGQEEQIDQIDPQAAVVYPIILPDRLEVILALPNQTLSHYETPVPQAELEKTLDKFFIAFNPALPDRRRLDFSKQLYDWLIRPEEPELAQNGIKTLVFVLDGKLRNIPMAALHDGEKYLIENYGVALTPGLDLMGPHFDKSKPLEALILGVSESRQGFSPLPGVKEEVSKISSKLDQSRIYLDQDFTKKAFEDQVQTNRYPILHLATHGQFSSNLANTFLLAWDQTISLRDFDTLLKNRRLQTQNPIELMVLSACQTAEGDDRATLGLAGMAIKSGARSTLATLWSVNDESTVELINAFYNALGTSSEPATKAEALRQAQVALIKNKNYAHPFYWASFVLIGNWLA</sequence>
<dbReference type="InterPro" id="IPR019734">
    <property type="entry name" value="TPR_rpt"/>
</dbReference>
<dbReference type="Gene3D" id="1.25.40.10">
    <property type="entry name" value="Tetratricopeptide repeat domain"/>
    <property type="match status" value="3"/>
</dbReference>
<gene>
    <name evidence="3" type="ORF">IXB28_05510</name>
</gene>